<feature type="region of interest" description="Disordered" evidence="9">
    <location>
        <begin position="57"/>
        <end position="107"/>
    </location>
</feature>
<keyword evidence="3" id="KW-0813">Transport</keyword>
<comment type="caution">
    <text evidence="11">The sequence shown here is derived from an EMBL/GenBank/DDBJ whole genome shotgun (WGS) entry which is preliminary data.</text>
</comment>
<evidence type="ECO:0000256" key="9">
    <source>
        <dbReference type="SAM" id="MobiDB-lite"/>
    </source>
</evidence>
<proteinExistence type="inferred from homology"/>
<dbReference type="GO" id="GO:0051028">
    <property type="term" value="P:mRNA transport"/>
    <property type="evidence" value="ECO:0007669"/>
    <property type="project" value="UniProtKB-KW"/>
</dbReference>
<dbReference type="EMBL" id="JBAMIC010000012">
    <property type="protein sequence ID" value="KAK7099223.1"/>
    <property type="molecule type" value="Genomic_DNA"/>
</dbReference>
<dbReference type="GO" id="GO:0006405">
    <property type="term" value="P:RNA export from nucleus"/>
    <property type="evidence" value="ECO:0007669"/>
    <property type="project" value="TreeGrafter"/>
</dbReference>
<dbReference type="Gene3D" id="1.20.5.170">
    <property type="match status" value="1"/>
</dbReference>
<feature type="domain" description="Nucleoporin NSP1-like C-terminal" evidence="10">
    <location>
        <begin position="362"/>
        <end position="462"/>
    </location>
</feature>
<keyword evidence="5" id="KW-0653">Protein transport</keyword>
<comment type="similarity">
    <text evidence="2">Belongs to the nucleoporin NSP1/NUP62 family.</text>
</comment>
<reference evidence="11 12" key="1">
    <citation type="submission" date="2024-02" db="EMBL/GenBank/DDBJ databases">
        <title>Chromosome-scale genome assembly of the rough periwinkle Littorina saxatilis.</title>
        <authorList>
            <person name="De Jode A."/>
            <person name="Faria R."/>
            <person name="Formenti G."/>
            <person name="Sims Y."/>
            <person name="Smith T.P."/>
            <person name="Tracey A."/>
            <person name="Wood J.M.D."/>
            <person name="Zagrodzka Z.B."/>
            <person name="Johannesson K."/>
            <person name="Butlin R.K."/>
            <person name="Leder E.H."/>
        </authorList>
    </citation>
    <scope>NUCLEOTIDE SEQUENCE [LARGE SCALE GENOMIC DNA]</scope>
    <source>
        <strain evidence="11">Snail1</strain>
        <tissue evidence="11">Muscle</tissue>
    </source>
</reference>
<dbReference type="GO" id="GO:0006606">
    <property type="term" value="P:protein import into nucleus"/>
    <property type="evidence" value="ECO:0007669"/>
    <property type="project" value="TreeGrafter"/>
</dbReference>
<dbReference type="FunFam" id="1.20.5.170:FF:000040">
    <property type="entry name" value="Nuclear pore glycoprotein p62"/>
    <property type="match status" value="1"/>
</dbReference>
<dbReference type="Proteomes" id="UP001374579">
    <property type="component" value="Unassembled WGS sequence"/>
</dbReference>
<sequence>MFGGAGGQKPGGFSFGQPSAGTGATAGGFSFGGTNTGASAAPGAGTGGFAFGTPASTAAAPAQPATGGGGGFSFGATGQPAGQGGGFSFGGPTATAPTTAQAPAGGAGGFSFGGAGNAPATQAQAPGPGAAGMGGFNFSFGGGGGAPTTTTTTTPAASTGFSFGGGGGGLSGATQTTASSGPTLGTMLGATPVATPTTGSSLMSLLGGGPATNPTQPQLGLGIGAAVTTQGAGALGGFSFGATAPSAAPASSAPPAFSFSTPSAAAPPAATATTANTGGFAFSTASASTPASGATLGTSAPTLGLALGAPKLGAPTTAAASTASTGFSLMGLTTSAPSLATNPTSAAGPTAAVAALGAKPGRQMTYKQLEEETNKWMSELEEQERNFLLQATQVNAWDRLVIENGEKTVQLNSDLERVKLEQQKLDHELDFVHSQQRELAEMLTPLDAALEAMPAISYQQHADLEREHTYQLAESLDAQLKRMGQDLKEIIDRLNSGNTKPDPEDPVQQITKILNAHMDSLMWVDRQTGNLNRRVEDLSKVMESEKKEQERNFRLAYS</sequence>
<evidence type="ECO:0000256" key="8">
    <source>
        <dbReference type="ARBA" id="ARBA00023242"/>
    </source>
</evidence>
<keyword evidence="8" id="KW-0539">Nucleus</keyword>
<evidence type="ECO:0000256" key="2">
    <source>
        <dbReference type="ARBA" id="ARBA00005911"/>
    </source>
</evidence>
<dbReference type="GO" id="GO:0044613">
    <property type="term" value="C:nuclear pore central transport channel"/>
    <property type="evidence" value="ECO:0007669"/>
    <property type="project" value="TreeGrafter"/>
</dbReference>
<protein>
    <recommendedName>
        <fullName evidence="10">Nucleoporin NSP1-like C-terminal domain-containing protein</fullName>
    </recommendedName>
</protein>
<dbReference type="AlphaFoldDB" id="A0AAN9B5M6"/>
<dbReference type="GO" id="GO:0005543">
    <property type="term" value="F:phospholipid binding"/>
    <property type="evidence" value="ECO:0007669"/>
    <property type="project" value="TreeGrafter"/>
</dbReference>
<feature type="compositionally biased region" description="Gly residues" evidence="9">
    <location>
        <begin position="162"/>
        <end position="171"/>
    </location>
</feature>
<evidence type="ECO:0000256" key="3">
    <source>
        <dbReference type="ARBA" id="ARBA00022448"/>
    </source>
</evidence>
<evidence type="ECO:0000259" key="10">
    <source>
        <dbReference type="Pfam" id="PF05064"/>
    </source>
</evidence>
<accession>A0AAN9B5M6</accession>
<comment type="subcellular location">
    <subcellularLocation>
        <location evidence="1">Nucleus</location>
        <location evidence="1">Nuclear pore complex</location>
    </subcellularLocation>
</comment>
<dbReference type="InterPro" id="IPR007758">
    <property type="entry name" value="Nucleoporin_NSP1_C"/>
</dbReference>
<dbReference type="Pfam" id="PF05064">
    <property type="entry name" value="Nsp1_C"/>
    <property type="match status" value="1"/>
</dbReference>
<feature type="compositionally biased region" description="Low complexity" evidence="9">
    <location>
        <begin position="147"/>
        <end position="161"/>
    </location>
</feature>
<evidence type="ECO:0000256" key="4">
    <source>
        <dbReference type="ARBA" id="ARBA00022816"/>
    </source>
</evidence>
<evidence type="ECO:0000256" key="6">
    <source>
        <dbReference type="ARBA" id="ARBA00023010"/>
    </source>
</evidence>
<keyword evidence="7" id="KW-0906">Nuclear pore complex</keyword>
<dbReference type="InterPro" id="IPR026010">
    <property type="entry name" value="NSP1/NUP62"/>
</dbReference>
<feature type="compositionally biased region" description="Low complexity" evidence="9">
    <location>
        <begin position="90"/>
        <end position="104"/>
    </location>
</feature>
<keyword evidence="6" id="KW-0811">Translocation</keyword>
<keyword evidence="4" id="KW-0509">mRNA transport</keyword>
<evidence type="ECO:0000313" key="11">
    <source>
        <dbReference type="EMBL" id="KAK7099223.1"/>
    </source>
</evidence>
<evidence type="ECO:0000256" key="7">
    <source>
        <dbReference type="ARBA" id="ARBA00023132"/>
    </source>
</evidence>
<dbReference type="PANTHER" id="PTHR12084:SF0">
    <property type="entry name" value="NUCLEAR PORE GLYCOPROTEIN P62"/>
    <property type="match status" value="1"/>
</dbReference>
<dbReference type="PANTHER" id="PTHR12084">
    <property type="entry name" value="NUCLEAR PORE GLYCOPROTEIN P62-RELATED"/>
    <property type="match status" value="1"/>
</dbReference>
<evidence type="ECO:0000313" key="12">
    <source>
        <dbReference type="Proteomes" id="UP001374579"/>
    </source>
</evidence>
<organism evidence="11 12">
    <name type="scientific">Littorina saxatilis</name>
    <dbReference type="NCBI Taxonomy" id="31220"/>
    <lineage>
        <taxon>Eukaryota</taxon>
        <taxon>Metazoa</taxon>
        <taxon>Spiralia</taxon>
        <taxon>Lophotrochozoa</taxon>
        <taxon>Mollusca</taxon>
        <taxon>Gastropoda</taxon>
        <taxon>Caenogastropoda</taxon>
        <taxon>Littorinimorpha</taxon>
        <taxon>Littorinoidea</taxon>
        <taxon>Littorinidae</taxon>
        <taxon>Littorina</taxon>
    </lineage>
</organism>
<evidence type="ECO:0000256" key="1">
    <source>
        <dbReference type="ARBA" id="ARBA00004567"/>
    </source>
</evidence>
<evidence type="ECO:0000256" key="5">
    <source>
        <dbReference type="ARBA" id="ARBA00022927"/>
    </source>
</evidence>
<name>A0AAN9B5M6_9CAEN</name>
<dbReference type="GO" id="GO:0017056">
    <property type="term" value="F:structural constituent of nuclear pore"/>
    <property type="evidence" value="ECO:0007669"/>
    <property type="project" value="InterPro"/>
</dbReference>
<feature type="region of interest" description="Disordered" evidence="9">
    <location>
        <begin position="251"/>
        <end position="272"/>
    </location>
</feature>
<gene>
    <name evidence="11" type="ORF">V1264_003401</name>
</gene>
<feature type="region of interest" description="Disordered" evidence="9">
    <location>
        <begin position="142"/>
        <end position="178"/>
    </location>
</feature>
<keyword evidence="12" id="KW-1185">Reference proteome</keyword>